<protein>
    <submittedName>
        <fullName evidence="7">Prenylated rab acceptor PRA1</fullName>
    </submittedName>
</protein>
<feature type="region of interest" description="Disordered" evidence="5">
    <location>
        <begin position="307"/>
        <end position="598"/>
    </location>
</feature>
<evidence type="ECO:0000256" key="6">
    <source>
        <dbReference type="SAM" id="Phobius"/>
    </source>
</evidence>
<dbReference type="OrthoDB" id="63113at2759"/>
<feature type="compositionally biased region" description="Polar residues" evidence="5">
    <location>
        <begin position="374"/>
        <end position="388"/>
    </location>
</feature>
<dbReference type="GO" id="GO:0005794">
    <property type="term" value="C:Golgi apparatus"/>
    <property type="evidence" value="ECO:0007669"/>
    <property type="project" value="TreeGrafter"/>
</dbReference>
<gene>
    <name evidence="7" type="ORF">AAL_00130</name>
</gene>
<evidence type="ECO:0000256" key="4">
    <source>
        <dbReference type="ARBA" id="ARBA00023136"/>
    </source>
</evidence>
<dbReference type="AlphaFoldDB" id="A0A166RM82"/>
<feature type="region of interest" description="Disordered" evidence="5">
    <location>
        <begin position="216"/>
        <end position="266"/>
    </location>
</feature>
<feature type="compositionally biased region" description="Basic and acidic residues" evidence="5">
    <location>
        <begin position="419"/>
        <end position="428"/>
    </location>
</feature>
<evidence type="ECO:0000256" key="5">
    <source>
        <dbReference type="SAM" id="MobiDB-lite"/>
    </source>
</evidence>
<evidence type="ECO:0000313" key="8">
    <source>
        <dbReference type="Proteomes" id="UP000078544"/>
    </source>
</evidence>
<keyword evidence="2 6" id="KW-0812">Transmembrane</keyword>
<feature type="compositionally biased region" description="Acidic residues" evidence="5">
    <location>
        <begin position="233"/>
        <end position="261"/>
    </location>
</feature>
<feature type="compositionally biased region" description="Polar residues" evidence="5">
    <location>
        <begin position="451"/>
        <end position="464"/>
    </location>
</feature>
<dbReference type="InterPro" id="IPR004895">
    <property type="entry name" value="Prenylated_rab_accept_PRA1"/>
</dbReference>
<keyword evidence="4 6" id="KW-0472">Membrane</keyword>
<accession>A0A166RM82</accession>
<comment type="caution">
    <text evidence="7">The sequence shown here is derived from an EMBL/GenBank/DDBJ whole genome shotgun (WGS) entry which is preliminary data.</text>
</comment>
<dbReference type="Proteomes" id="UP000078544">
    <property type="component" value="Unassembled WGS sequence"/>
</dbReference>
<evidence type="ECO:0000256" key="3">
    <source>
        <dbReference type="ARBA" id="ARBA00022989"/>
    </source>
</evidence>
<feature type="compositionally biased region" description="Basic and acidic residues" evidence="5">
    <location>
        <begin position="589"/>
        <end position="598"/>
    </location>
</feature>
<dbReference type="STRING" id="1081109.A0A166RM82"/>
<keyword evidence="8" id="KW-1185">Reference proteome</keyword>
<feature type="compositionally biased region" description="Low complexity" evidence="5">
    <location>
        <begin position="498"/>
        <end position="518"/>
    </location>
</feature>
<evidence type="ECO:0000313" key="7">
    <source>
        <dbReference type="EMBL" id="OAA32665.1"/>
    </source>
</evidence>
<feature type="transmembrane region" description="Helical" evidence="6">
    <location>
        <begin position="72"/>
        <end position="104"/>
    </location>
</feature>
<dbReference type="EMBL" id="AZGY01000001">
    <property type="protein sequence ID" value="OAA32665.1"/>
    <property type="molecule type" value="Genomic_DNA"/>
</dbReference>
<evidence type="ECO:0000256" key="2">
    <source>
        <dbReference type="ARBA" id="ARBA00022692"/>
    </source>
</evidence>
<dbReference type="PANTHER" id="PTHR19317">
    <property type="entry name" value="PRENYLATED RAB ACCEPTOR 1-RELATED"/>
    <property type="match status" value="1"/>
</dbReference>
<evidence type="ECO:0000256" key="1">
    <source>
        <dbReference type="ARBA" id="ARBA00004141"/>
    </source>
</evidence>
<dbReference type="Pfam" id="PF03208">
    <property type="entry name" value="PRA1"/>
    <property type="match status" value="1"/>
</dbReference>
<reference evidence="7 8" key="1">
    <citation type="journal article" date="2016" name="Genome Biol. Evol.">
        <title>Divergent and convergent evolution of fungal pathogenicity.</title>
        <authorList>
            <person name="Shang Y."/>
            <person name="Xiao G."/>
            <person name="Zheng P."/>
            <person name="Cen K."/>
            <person name="Zhan S."/>
            <person name="Wang C."/>
        </authorList>
    </citation>
    <scope>NUCLEOTIDE SEQUENCE [LARGE SCALE GENOMIC DNA]</scope>
    <source>
        <strain evidence="7 8">RCEF 2490</strain>
    </source>
</reference>
<organism evidence="7 8">
    <name type="scientific">Moelleriella libera RCEF 2490</name>
    <dbReference type="NCBI Taxonomy" id="1081109"/>
    <lineage>
        <taxon>Eukaryota</taxon>
        <taxon>Fungi</taxon>
        <taxon>Dikarya</taxon>
        <taxon>Ascomycota</taxon>
        <taxon>Pezizomycotina</taxon>
        <taxon>Sordariomycetes</taxon>
        <taxon>Hypocreomycetidae</taxon>
        <taxon>Hypocreales</taxon>
        <taxon>Clavicipitaceae</taxon>
        <taxon>Moelleriella</taxon>
    </lineage>
</organism>
<name>A0A166RM82_9HYPO</name>
<proteinExistence type="predicted"/>
<keyword evidence="3 6" id="KW-1133">Transmembrane helix</keyword>
<dbReference type="PANTHER" id="PTHR19317:SF0">
    <property type="entry name" value="PRENYLATED RAB ACCEPTOR PROTEIN 1"/>
    <property type="match status" value="1"/>
</dbReference>
<dbReference type="GO" id="GO:0016020">
    <property type="term" value="C:membrane"/>
    <property type="evidence" value="ECO:0007669"/>
    <property type="project" value="UniProtKB-SubCell"/>
</dbReference>
<feature type="compositionally biased region" description="Low complexity" evidence="5">
    <location>
        <begin position="465"/>
        <end position="478"/>
    </location>
</feature>
<sequence>MSRIQIPLDALTSRFNLSDRFSGFSSGPLTGRFSNLRPISEFLDFKRLSKPATFGEMQSRVNYNLSHFSSNYAVVFAMLSLYALLTNWLLLFDIILVVVGMWFIGRLDGRDLEIGTFRATSSQLYTGLLIVAVPLGLIASPFSTLLWLIGATGVTILGHAAFLDKPIDEAFSGEASPRVEELVTEAEDTDDQGARLAMQRNMRFVSDSLHFTGIDLGDRMGGTRRHRRRGGFEGEDGDSTSSESDGEEDEDDDEDSGDGDSDYMMTSHLSPEEREEMLVQSALQRISRAQARGEANVRLNKQELAAFARHQKRVEAEERARRRANRRSQSRGDGKRRAKEQRVAVPLTQLAPTSRKKRSPPASSADFPPRQDSLHIQASVDSEHSGGQTYPPMGYFPPPSAARSRPRAGTAISQRPSSHMRDDYEYHDAWIPPVNPPGSSRGSPRHDAPASVSQTHLDPFQYQTAGPRAPHAAGAAAASRRYVSSPPGVMYEERRGTASPAAAGGRQGSRQQQQSPRRASYDEDTSEASSPTSEESTSDDRGRGAQIRPGTSVAPSTGRVRPEAIVVEESPDRGARSKKKPSSLPIKRKPVEVKKKKK</sequence>
<feature type="transmembrane region" description="Helical" evidence="6">
    <location>
        <begin position="124"/>
        <end position="149"/>
    </location>
</feature>
<comment type="subcellular location">
    <subcellularLocation>
        <location evidence="1">Membrane</location>
        <topology evidence="1">Multi-pass membrane protein</topology>
    </subcellularLocation>
</comment>